<sequence length="191" mass="21010">MTLKHHPNNYRQVYTFHILQYRETIKVKMPRTKQPKMSKKAKKQNANNSHSMSGTSSHRSRKEIITAMEAEGEQAIKSYEEGALQEIKNMELRTKLLVNSKDPFLKKTLQDFMDIALKGAEAGSEFSIALKACLDGTYVPPPTPGADGNKTGSSAPSVCGSMMSCTSASRRPPSSASSVRSLYSSHGNNLI</sequence>
<feature type="region of interest" description="Disordered" evidence="1">
    <location>
        <begin position="142"/>
        <end position="191"/>
    </location>
</feature>
<accession>A0A3Q0IYB5</accession>
<dbReference type="PaxDb" id="121845-A0A3Q0IYB5"/>
<feature type="compositionally biased region" description="Low complexity" evidence="1">
    <location>
        <begin position="44"/>
        <end position="57"/>
    </location>
</feature>
<gene>
    <name evidence="3" type="primary">LOC113467616</name>
</gene>
<reference evidence="3" key="1">
    <citation type="submission" date="2025-08" db="UniProtKB">
        <authorList>
            <consortium name="RefSeq"/>
        </authorList>
    </citation>
    <scope>IDENTIFICATION</scope>
</reference>
<protein>
    <submittedName>
        <fullName evidence="3">Uncharacterized protein LOC113467616</fullName>
    </submittedName>
</protein>
<evidence type="ECO:0000313" key="2">
    <source>
        <dbReference type="Proteomes" id="UP000079169"/>
    </source>
</evidence>
<name>A0A3Q0IYB5_DIACI</name>
<dbReference type="AlphaFoldDB" id="A0A3Q0IYB5"/>
<feature type="compositionally biased region" description="Basic residues" evidence="1">
    <location>
        <begin position="30"/>
        <end position="43"/>
    </location>
</feature>
<evidence type="ECO:0000256" key="1">
    <source>
        <dbReference type="SAM" id="MobiDB-lite"/>
    </source>
</evidence>
<evidence type="ECO:0000313" key="3">
    <source>
        <dbReference type="RefSeq" id="XP_026679673.1"/>
    </source>
</evidence>
<dbReference type="RefSeq" id="XP_026679673.1">
    <property type="nucleotide sequence ID" value="XM_026823872.1"/>
</dbReference>
<dbReference type="KEGG" id="dci:113467616"/>
<proteinExistence type="predicted"/>
<feature type="compositionally biased region" description="Low complexity" evidence="1">
    <location>
        <begin position="164"/>
        <end position="185"/>
    </location>
</feature>
<feature type="region of interest" description="Disordered" evidence="1">
    <location>
        <begin position="30"/>
        <end position="61"/>
    </location>
</feature>
<organism evidence="2 3">
    <name type="scientific">Diaphorina citri</name>
    <name type="common">Asian citrus psyllid</name>
    <dbReference type="NCBI Taxonomy" id="121845"/>
    <lineage>
        <taxon>Eukaryota</taxon>
        <taxon>Metazoa</taxon>
        <taxon>Ecdysozoa</taxon>
        <taxon>Arthropoda</taxon>
        <taxon>Hexapoda</taxon>
        <taxon>Insecta</taxon>
        <taxon>Pterygota</taxon>
        <taxon>Neoptera</taxon>
        <taxon>Paraneoptera</taxon>
        <taxon>Hemiptera</taxon>
        <taxon>Sternorrhyncha</taxon>
        <taxon>Psylloidea</taxon>
        <taxon>Psyllidae</taxon>
        <taxon>Diaphorininae</taxon>
        <taxon>Diaphorina</taxon>
    </lineage>
</organism>
<keyword evidence="2" id="KW-1185">Reference proteome</keyword>
<dbReference type="GeneID" id="113467616"/>
<dbReference type="Proteomes" id="UP000079169">
    <property type="component" value="Unplaced"/>
</dbReference>